<gene>
    <name evidence="2" type="ORF">M501DRAFT_940539</name>
</gene>
<feature type="region of interest" description="Disordered" evidence="1">
    <location>
        <begin position="49"/>
        <end position="82"/>
    </location>
</feature>
<reference evidence="2" key="1">
    <citation type="journal article" date="2020" name="Stud. Mycol.">
        <title>101 Dothideomycetes genomes: a test case for predicting lifestyles and emergence of pathogens.</title>
        <authorList>
            <person name="Haridas S."/>
            <person name="Albert R."/>
            <person name="Binder M."/>
            <person name="Bloem J."/>
            <person name="Labutti K."/>
            <person name="Salamov A."/>
            <person name="Andreopoulos B."/>
            <person name="Baker S."/>
            <person name="Barry K."/>
            <person name="Bills G."/>
            <person name="Bluhm B."/>
            <person name="Cannon C."/>
            <person name="Castanera R."/>
            <person name="Culley D."/>
            <person name="Daum C."/>
            <person name="Ezra D."/>
            <person name="Gonzalez J."/>
            <person name="Henrissat B."/>
            <person name="Kuo A."/>
            <person name="Liang C."/>
            <person name="Lipzen A."/>
            <person name="Lutzoni F."/>
            <person name="Magnuson J."/>
            <person name="Mondo S."/>
            <person name="Nolan M."/>
            <person name="Ohm R."/>
            <person name="Pangilinan J."/>
            <person name="Park H.-J."/>
            <person name="Ramirez L."/>
            <person name="Alfaro M."/>
            <person name="Sun H."/>
            <person name="Tritt A."/>
            <person name="Yoshinaga Y."/>
            <person name="Zwiers L.-H."/>
            <person name="Turgeon B."/>
            <person name="Goodwin S."/>
            <person name="Spatafora J."/>
            <person name="Crous P."/>
            <person name="Grigoriev I."/>
        </authorList>
    </citation>
    <scope>NUCLEOTIDE SEQUENCE</scope>
    <source>
        <strain evidence="2">CBS 101060</strain>
    </source>
</reference>
<evidence type="ECO:0000313" key="2">
    <source>
        <dbReference type="EMBL" id="KAF2836022.1"/>
    </source>
</evidence>
<comment type="caution">
    <text evidence="2">The sequence shown here is derived from an EMBL/GenBank/DDBJ whole genome shotgun (WGS) entry which is preliminary data.</text>
</comment>
<dbReference type="Proteomes" id="UP000799429">
    <property type="component" value="Unassembled WGS sequence"/>
</dbReference>
<keyword evidence="3" id="KW-1185">Reference proteome</keyword>
<protein>
    <submittedName>
        <fullName evidence="2">Uncharacterized protein</fullName>
    </submittedName>
</protein>
<accession>A0A9P4VNS8</accession>
<dbReference type="GO" id="GO:0003735">
    <property type="term" value="F:structural constituent of ribosome"/>
    <property type="evidence" value="ECO:0007669"/>
    <property type="project" value="TreeGrafter"/>
</dbReference>
<feature type="compositionally biased region" description="Low complexity" evidence="1">
    <location>
        <begin position="442"/>
        <end position="451"/>
    </location>
</feature>
<dbReference type="PANTHER" id="PTHR28058:SF1">
    <property type="entry name" value="SMALL RIBOSOMAL SUBUNIT PROTEIN BS1M"/>
    <property type="match status" value="1"/>
</dbReference>
<dbReference type="InterPro" id="IPR016712">
    <property type="entry name" value="Rbsml_bS1m-like"/>
</dbReference>
<sequence>MSLSSRSPTARLLRNSRLFSLPQPLPRPSHDSSLAAGIVRASDTATLPYPTHQALATPTSSRSRGDWGLKRPLPLRSTTNTTTPSVRIKALDTIEHITDYESAADHTRTLVKWQEMNIPLVVHEQRTRSSMSQVYGKPRKSVFEDSIDNTAVSEAERATVTSDKRWKFDGPWIAGMKQGEFRYYLENVVKRKKMTFNVYLRKHIREHLTKGKMYEMRDKGAGAAEAGDIHITGEEYADYIKKLRSDTTLNSELSRLIRDFLDLPGTGESESGANQRSPLARLEVRDVTDAGPPSTHPSAGLSYLRTDSFLENHPVLGPLHKKLPIQARIVSGRSSNFTRGAQRPKLGVGGVITELYTDSHETARMDLETEGGAKIWVHTVQASVDPRGRIDLRIVKADDVSAMIAEGKVDKPVTMFRTQSEPRPFSSRLNEPLDRRGRSRMGYGLSGASAGLGKGNRMSDETANARADSLLGILDQAK</sequence>
<dbReference type="GO" id="GO:0005763">
    <property type="term" value="C:mitochondrial small ribosomal subunit"/>
    <property type="evidence" value="ECO:0007669"/>
    <property type="project" value="TreeGrafter"/>
</dbReference>
<dbReference type="OrthoDB" id="3913595at2759"/>
<dbReference type="Pfam" id="PF11709">
    <property type="entry name" value="Mit_ribos_Mrp51"/>
    <property type="match status" value="1"/>
</dbReference>
<name>A0A9P4VNS8_9PEZI</name>
<dbReference type="AlphaFoldDB" id="A0A9P4VNS8"/>
<dbReference type="PANTHER" id="PTHR28058">
    <property type="entry name" value="37S RIBOSOMAL PROTEIN MRP51, MITOCHONDRIAL"/>
    <property type="match status" value="1"/>
</dbReference>
<evidence type="ECO:0000256" key="1">
    <source>
        <dbReference type="SAM" id="MobiDB-lite"/>
    </source>
</evidence>
<proteinExistence type="predicted"/>
<organism evidence="2 3">
    <name type="scientific">Patellaria atrata CBS 101060</name>
    <dbReference type="NCBI Taxonomy" id="1346257"/>
    <lineage>
        <taxon>Eukaryota</taxon>
        <taxon>Fungi</taxon>
        <taxon>Dikarya</taxon>
        <taxon>Ascomycota</taxon>
        <taxon>Pezizomycotina</taxon>
        <taxon>Dothideomycetes</taxon>
        <taxon>Dothideomycetes incertae sedis</taxon>
        <taxon>Patellariales</taxon>
        <taxon>Patellariaceae</taxon>
        <taxon>Patellaria</taxon>
    </lineage>
</organism>
<evidence type="ECO:0000313" key="3">
    <source>
        <dbReference type="Proteomes" id="UP000799429"/>
    </source>
</evidence>
<dbReference type="EMBL" id="MU006105">
    <property type="protein sequence ID" value="KAF2836022.1"/>
    <property type="molecule type" value="Genomic_DNA"/>
</dbReference>
<feature type="region of interest" description="Disordered" evidence="1">
    <location>
        <begin position="418"/>
        <end position="463"/>
    </location>
</feature>
<dbReference type="GO" id="GO:0070124">
    <property type="term" value="P:mitochondrial translational initiation"/>
    <property type="evidence" value="ECO:0007669"/>
    <property type="project" value="TreeGrafter"/>
</dbReference>